<sequence>MKAIALAFALLLGALPVASAFAHGGGLDRNGCHTERRNGTYHCHR</sequence>
<evidence type="ECO:0008006" key="4">
    <source>
        <dbReference type="Google" id="ProtNLM"/>
    </source>
</evidence>
<keyword evidence="3" id="KW-1185">Reference proteome</keyword>
<dbReference type="EMBL" id="BMMF01000013">
    <property type="protein sequence ID" value="GGK47829.1"/>
    <property type="molecule type" value="Genomic_DNA"/>
</dbReference>
<reference evidence="2 3" key="1">
    <citation type="journal article" date="2014" name="Int. J. Syst. Evol. Microbiol.">
        <title>Complete genome sequence of Corynebacterium casei LMG S-19264T (=DSM 44701T), isolated from a smear-ripened cheese.</title>
        <authorList>
            <consortium name="US DOE Joint Genome Institute (JGI-PGF)"/>
            <person name="Walter F."/>
            <person name="Albersmeier A."/>
            <person name="Kalinowski J."/>
            <person name="Ruckert C."/>
        </authorList>
    </citation>
    <scope>NUCLEOTIDE SEQUENCE [LARGE SCALE GENOMIC DNA]</scope>
    <source>
        <strain evidence="2 3">CGMCC 1.9161</strain>
    </source>
</reference>
<name>A0A917QGF0_9HYPH</name>
<organism evidence="2 3">
    <name type="scientific">Salinarimonas ramus</name>
    <dbReference type="NCBI Taxonomy" id="690164"/>
    <lineage>
        <taxon>Bacteria</taxon>
        <taxon>Pseudomonadati</taxon>
        <taxon>Pseudomonadota</taxon>
        <taxon>Alphaproteobacteria</taxon>
        <taxon>Hyphomicrobiales</taxon>
        <taxon>Salinarimonadaceae</taxon>
        <taxon>Salinarimonas</taxon>
    </lineage>
</organism>
<dbReference type="RefSeq" id="WP_188914897.1">
    <property type="nucleotide sequence ID" value="NZ_BMMF01000013.1"/>
</dbReference>
<keyword evidence="1" id="KW-0732">Signal</keyword>
<dbReference type="NCBIfam" id="NF033223">
    <property type="entry name" value="YHYH_alt"/>
    <property type="match status" value="1"/>
</dbReference>
<comment type="caution">
    <text evidence="2">The sequence shown here is derived from an EMBL/GenBank/DDBJ whole genome shotgun (WGS) entry which is preliminary data.</text>
</comment>
<dbReference type="AlphaFoldDB" id="A0A917QGF0"/>
<proteinExistence type="predicted"/>
<evidence type="ECO:0000256" key="1">
    <source>
        <dbReference type="SAM" id="SignalP"/>
    </source>
</evidence>
<evidence type="ECO:0000313" key="2">
    <source>
        <dbReference type="EMBL" id="GGK47829.1"/>
    </source>
</evidence>
<protein>
    <recommendedName>
        <fullName evidence="4">YHYH domain-containing protein</fullName>
    </recommendedName>
</protein>
<evidence type="ECO:0000313" key="3">
    <source>
        <dbReference type="Proteomes" id="UP000600449"/>
    </source>
</evidence>
<accession>A0A917QGF0</accession>
<dbReference type="Proteomes" id="UP000600449">
    <property type="component" value="Unassembled WGS sequence"/>
</dbReference>
<dbReference type="InterPro" id="IPR047773">
    <property type="entry name" value="YHYH_dom_bact"/>
</dbReference>
<gene>
    <name evidence="2" type="ORF">GCM10011322_38570</name>
</gene>
<feature type="chain" id="PRO_5037908511" description="YHYH domain-containing protein" evidence="1">
    <location>
        <begin position="23"/>
        <end position="45"/>
    </location>
</feature>
<feature type="signal peptide" evidence="1">
    <location>
        <begin position="1"/>
        <end position="22"/>
    </location>
</feature>